<evidence type="ECO:0000256" key="2">
    <source>
        <dbReference type="ARBA" id="ARBA00012180"/>
    </source>
</evidence>
<feature type="domain" description="Reverse transcriptase" evidence="3">
    <location>
        <begin position="1"/>
        <end position="133"/>
    </location>
</feature>
<dbReference type="Pfam" id="PF00078">
    <property type="entry name" value="RVT_1"/>
    <property type="match status" value="1"/>
</dbReference>
<dbReference type="PANTHER" id="PTHR33050:SF7">
    <property type="entry name" value="RIBONUCLEASE H"/>
    <property type="match status" value="1"/>
</dbReference>
<dbReference type="InterPro" id="IPR000477">
    <property type="entry name" value="RT_dom"/>
</dbReference>
<dbReference type="Proteomes" id="UP000298787">
    <property type="component" value="Unassembled WGS sequence"/>
</dbReference>
<protein>
    <recommendedName>
        <fullName evidence="2">ribonuclease H</fullName>
        <ecNumber evidence="2">3.1.26.4</ecNumber>
    </recommendedName>
</protein>
<organism evidence="4 5">
    <name type="scientific">Collichthys lucidus</name>
    <name type="common">Big head croaker</name>
    <name type="synonym">Sciaena lucida</name>
    <dbReference type="NCBI Taxonomy" id="240159"/>
    <lineage>
        <taxon>Eukaryota</taxon>
        <taxon>Metazoa</taxon>
        <taxon>Chordata</taxon>
        <taxon>Craniata</taxon>
        <taxon>Vertebrata</taxon>
        <taxon>Euteleostomi</taxon>
        <taxon>Actinopterygii</taxon>
        <taxon>Neopterygii</taxon>
        <taxon>Teleostei</taxon>
        <taxon>Neoteleostei</taxon>
        <taxon>Acanthomorphata</taxon>
        <taxon>Eupercaria</taxon>
        <taxon>Sciaenidae</taxon>
        <taxon>Collichthys</taxon>
    </lineage>
</organism>
<proteinExistence type="inferred from homology"/>
<dbReference type="PROSITE" id="PS50878">
    <property type="entry name" value="RT_POL"/>
    <property type="match status" value="1"/>
</dbReference>
<name>A0A4U5TWN7_COLLU</name>
<dbReference type="AlphaFoldDB" id="A0A4U5TWN7"/>
<dbReference type="GO" id="GO:0004523">
    <property type="term" value="F:RNA-DNA hybrid ribonuclease activity"/>
    <property type="evidence" value="ECO:0007669"/>
    <property type="project" value="UniProtKB-EC"/>
</dbReference>
<gene>
    <name evidence="4" type="ORF">D9C73_028580</name>
</gene>
<dbReference type="CDD" id="cd03714">
    <property type="entry name" value="RT_DIRS1"/>
    <property type="match status" value="1"/>
</dbReference>
<evidence type="ECO:0000259" key="3">
    <source>
        <dbReference type="PROSITE" id="PS50878"/>
    </source>
</evidence>
<dbReference type="Gene3D" id="3.10.10.10">
    <property type="entry name" value="HIV Type 1 Reverse Transcriptase, subunit A, domain 1"/>
    <property type="match status" value="1"/>
</dbReference>
<keyword evidence="5" id="KW-1185">Reference proteome</keyword>
<dbReference type="EC" id="3.1.26.4" evidence="2"/>
<evidence type="ECO:0000313" key="4">
    <source>
        <dbReference type="EMBL" id="TKS65923.1"/>
    </source>
</evidence>
<dbReference type="InterPro" id="IPR043128">
    <property type="entry name" value="Rev_trsase/Diguanyl_cyclase"/>
</dbReference>
<evidence type="ECO:0000256" key="1">
    <source>
        <dbReference type="ARBA" id="ARBA00010879"/>
    </source>
</evidence>
<dbReference type="InterPro" id="IPR052055">
    <property type="entry name" value="Hepadnavirus_pol/RT"/>
</dbReference>
<comment type="similarity">
    <text evidence="1">Belongs to the beta type-B retroviral polymerase family. HERV class-II K(HML-2) pol subfamily.</text>
</comment>
<dbReference type="SUPFAM" id="SSF56672">
    <property type="entry name" value="DNA/RNA polymerases"/>
    <property type="match status" value="1"/>
</dbReference>
<dbReference type="CDD" id="cd09275">
    <property type="entry name" value="RNase_HI_RT_DIRS1"/>
    <property type="match status" value="1"/>
</dbReference>
<dbReference type="Gene3D" id="3.30.70.270">
    <property type="match status" value="1"/>
</dbReference>
<dbReference type="PANTHER" id="PTHR33050">
    <property type="entry name" value="REVERSE TRANSCRIPTASE DOMAIN-CONTAINING PROTEIN"/>
    <property type="match status" value="1"/>
</dbReference>
<dbReference type="EMBL" id="ML241233">
    <property type="protein sequence ID" value="TKS65923.1"/>
    <property type="molecule type" value="Genomic_DNA"/>
</dbReference>
<dbReference type="InterPro" id="IPR043502">
    <property type="entry name" value="DNA/RNA_pol_sf"/>
</dbReference>
<reference evidence="4 5" key="1">
    <citation type="submission" date="2019-01" db="EMBL/GenBank/DDBJ databases">
        <title>Genome Assembly of Collichthys lucidus.</title>
        <authorList>
            <person name="Cai M."/>
            <person name="Xiao S."/>
        </authorList>
    </citation>
    <scope>NUCLEOTIDE SEQUENCE [LARGE SCALE GENOMIC DNA]</scope>
    <source>
        <strain evidence="4">JT15FE1705JMU</strain>
        <tissue evidence="4">Muscle</tissue>
    </source>
</reference>
<sequence>MRHCSSSKTERLVFVHGSKTRISTFPFYPPHRRYLRFAFRAGVCYEYRVLPFGLSLSPRVFIRVHRGRRAPLRRRGIRLATYLDDWLLLAQSEQEARVHTRIVTEHLINLGFVKIWKSQLSPTQEICFLGLSLRSVPFTARLSEERVKAFKACLAASVDAGLSSSDCVLRLLGLMASAILVTASVVFTCGNFSSAGSLRSGWIPASWRTVDNVTADCVTALRHWRAPSFLTQGVSMGTVSSRKVVTTDASLSGWGGIFEGRGVRGRWSQALQRLHINVLELSAVFLSLKHFLPGRVPPAPGATATVGLARPQKIYGDGQGTMQYVTSVLNEWGQFVTTAVVVAAAESEGATRAWREVSLPGFDVPMLPGVQLYVSVKVVVLMALAEQVQVHKKLYGDGQGTMQYVTSVLNEWGQFVTTARGVAAAAESEGFYARMRESHCQVSTCQCSCLQSVVYREQLVR</sequence>
<accession>A0A4U5TWN7</accession>
<evidence type="ECO:0000313" key="5">
    <source>
        <dbReference type="Proteomes" id="UP000298787"/>
    </source>
</evidence>